<comment type="caution">
    <text evidence="2">The sequence shown here is derived from an EMBL/GenBank/DDBJ whole genome shotgun (WGS) entry which is preliminary data.</text>
</comment>
<name>A0A7J6YH39_TRYCR</name>
<dbReference type="Proteomes" id="UP000583944">
    <property type="component" value="Unassembled WGS sequence"/>
</dbReference>
<accession>A0A7J6YH39</accession>
<evidence type="ECO:0000313" key="2">
    <source>
        <dbReference type="EMBL" id="KAF5226027.1"/>
    </source>
</evidence>
<dbReference type="EMBL" id="JABDHM010000004">
    <property type="protein sequence ID" value="KAF5226027.1"/>
    <property type="molecule type" value="Genomic_DNA"/>
</dbReference>
<dbReference type="AlphaFoldDB" id="A0A7J6YH39"/>
<feature type="compositionally biased region" description="Basic residues" evidence="1">
    <location>
        <begin position="105"/>
        <end position="118"/>
    </location>
</feature>
<reference evidence="2 3" key="1">
    <citation type="journal article" date="2019" name="Genome Biol. Evol.">
        <title>Nanopore Sequencing Significantly Improves Genome Assembly of the Protozoan Parasite Trypanosoma cruzi.</title>
        <authorList>
            <person name="Diaz-Viraque F."/>
            <person name="Pita S."/>
            <person name="Greif G."/>
            <person name="de Souza R.C.M."/>
            <person name="Iraola G."/>
            <person name="Robello C."/>
        </authorList>
    </citation>
    <scope>NUCLEOTIDE SEQUENCE [LARGE SCALE GENOMIC DNA]</scope>
    <source>
        <strain evidence="2 3">Berenice</strain>
    </source>
</reference>
<protein>
    <submittedName>
        <fullName evidence="2">Uncharacterized protein</fullName>
    </submittedName>
</protein>
<evidence type="ECO:0000256" key="1">
    <source>
        <dbReference type="SAM" id="MobiDB-lite"/>
    </source>
</evidence>
<evidence type="ECO:0000313" key="3">
    <source>
        <dbReference type="Proteomes" id="UP000583944"/>
    </source>
</evidence>
<gene>
    <name evidence="2" type="ORF">ECC02_000959</name>
</gene>
<sequence>MQQIALNIPVIFSHTGLSSRPTSPVCAVRLCEFTIVIMMNSPQTYQGNPYVMSSNTIAKPSNTPCSVMQIVSGSKIIRGKEAHPSSKAHRPSPAMLAPPTPSAHSPRRRHNHKQQQQWRARHTHRILINQASDIEVRSADASGKQWKYCWAADFSDQTPSALQHISRQTFAKNAFGVRVADARAKKRWSTKNHWAPKKEHSYVFPRLPSHVSFPWGGPVEYAGGSRAHRGDSHSRAS</sequence>
<organism evidence="2 3">
    <name type="scientific">Trypanosoma cruzi</name>
    <dbReference type="NCBI Taxonomy" id="5693"/>
    <lineage>
        <taxon>Eukaryota</taxon>
        <taxon>Discoba</taxon>
        <taxon>Euglenozoa</taxon>
        <taxon>Kinetoplastea</taxon>
        <taxon>Metakinetoplastina</taxon>
        <taxon>Trypanosomatida</taxon>
        <taxon>Trypanosomatidae</taxon>
        <taxon>Trypanosoma</taxon>
        <taxon>Schizotrypanum</taxon>
    </lineage>
</organism>
<dbReference type="VEuPathDB" id="TriTrypDB:ECC02_000959"/>
<proteinExistence type="predicted"/>
<feature type="region of interest" description="Disordered" evidence="1">
    <location>
        <begin position="79"/>
        <end position="118"/>
    </location>
</feature>